<keyword evidence="3" id="KW-1185">Reference proteome</keyword>
<dbReference type="SUPFAM" id="SSF54534">
    <property type="entry name" value="FKBP-like"/>
    <property type="match status" value="1"/>
</dbReference>
<accession>A0A937DD56</accession>
<protein>
    <submittedName>
        <fullName evidence="2">GreA/GreB family elongation factor</fullName>
    </submittedName>
</protein>
<evidence type="ECO:0000256" key="1">
    <source>
        <dbReference type="SAM" id="Coils"/>
    </source>
</evidence>
<evidence type="ECO:0000313" key="2">
    <source>
        <dbReference type="EMBL" id="MBL0763862.1"/>
    </source>
</evidence>
<keyword evidence="1" id="KW-0175">Coiled coil</keyword>
<reference evidence="2" key="1">
    <citation type="submission" date="2021-01" db="EMBL/GenBank/DDBJ databases">
        <title>Marivirga sp. nov., isolated from intertidal surface sediments.</title>
        <authorList>
            <person name="Zhang M."/>
        </authorList>
    </citation>
    <scope>NUCLEOTIDE SEQUENCE</scope>
    <source>
        <strain evidence="2">SM1354</strain>
    </source>
</reference>
<comment type="caution">
    <text evidence="2">The sequence shown here is derived from an EMBL/GenBank/DDBJ whole genome shotgun (WGS) entry which is preliminary data.</text>
</comment>
<keyword evidence="2" id="KW-0251">Elongation factor</keyword>
<proteinExistence type="predicted"/>
<dbReference type="AlphaFoldDB" id="A0A937DD56"/>
<organism evidence="2 3">
    <name type="scientific">Marivirga atlantica</name>
    <dbReference type="NCBI Taxonomy" id="1548457"/>
    <lineage>
        <taxon>Bacteria</taxon>
        <taxon>Pseudomonadati</taxon>
        <taxon>Bacteroidota</taxon>
        <taxon>Cytophagia</taxon>
        <taxon>Cytophagales</taxon>
        <taxon>Marivirgaceae</taxon>
        <taxon>Marivirga</taxon>
    </lineage>
</organism>
<evidence type="ECO:0000313" key="3">
    <source>
        <dbReference type="Proteomes" id="UP000642920"/>
    </source>
</evidence>
<gene>
    <name evidence="2" type="ORF">JKP34_01285</name>
</gene>
<name>A0A937DD56_9BACT</name>
<dbReference type="Proteomes" id="UP000642920">
    <property type="component" value="Unassembled WGS sequence"/>
</dbReference>
<dbReference type="GO" id="GO:0003746">
    <property type="term" value="F:translation elongation factor activity"/>
    <property type="evidence" value="ECO:0007669"/>
    <property type="project" value="UniProtKB-KW"/>
</dbReference>
<keyword evidence="2" id="KW-0648">Protein biosynthesis</keyword>
<dbReference type="RefSeq" id="WP_201916904.1">
    <property type="nucleotide sequence ID" value="NZ_JAERQG010000001.1"/>
</dbReference>
<dbReference type="EMBL" id="JAERQG010000001">
    <property type="protein sequence ID" value="MBL0763862.1"/>
    <property type="molecule type" value="Genomic_DNA"/>
</dbReference>
<feature type="coiled-coil region" evidence="1">
    <location>
        <begin position="12"/>
        <end position="76"/>
    </location>
</feature>
<sequence length="149" mass="16696">MFSKSKIVSHCSDQIKNKLDQLNQDYQKLTESIASETKSSAGDKYETGREMMNQEKNKLLDQIGQLRKQSDALKKINQASKINSVQFGALVNTNQATYLMATPFGKITYEGEVIFVISMTSPIAQQLKGLKAGDSTTWQQKEIKILTVE</sequence>